<proteinExistence type="predicted"/>
<organism evidence="2">
    <name type="scientific">marine metagenome</name>
    <dbReference type="NCBI Taxonomy" id="408172"/>
    <lineage>
        <taxon>unclassified sequences</taxon>
        <taxon>metagenomes</taxon>
        <taxon>ecological metagenomes</taxon>
    </lineage>
</organism>
<accession>A0A383AF35</accession>
<feature type="region of interest" description="Disordered" evidence="1">
    <location>
        <begin position="1"/>
        <end position="22"/>
    </location>
</feature>
<reference evidence="2" key="1">
    <citation type="submission" date="2018-05" db="EMBL/GenBank/DDBJ databases">
        <authorList>
            <person name="Lanie J.A."/>
            <person name="Ng W.-L."/>
            <person name="Kazmierczak K.M."/>
            <person name="Andrzejewski T.M."/>
            <person name="Davidsen T.M."/>
            <person name="Wayne K.J."/>
            <person name="Tettelin H."/>
            <person name="Glass J.I."/>
            <person name="Rusch D."/>
            <person name="Podicherti R."/>
            <person name="Tsui H.-C.T."/>
            <person name="Winkler M.E."/>
        </authorList>
    </citation>
    <scope>NUCLEOTIDE SEQUENCE</scope>
</reference>
<dbReference type="EMBL" id="UINC01191527">
    <property type="protein sequence ID" value="SVE06221.1"/>
    <property type="molecule type" value="Genomic_DNA"/>
</dbReference>
<evidence type="ECO:0000256" key="1">
    <source>
        <dbReference type="SAM" id="MobiDB-lite"/>
    </source>
</evidence>
<name>A0A383AF35_9ZZZZ</name>
<dbReference type="AlphaFoldDB" id="A0A383AF35"/>
<sequence>MTSSEYFGATTGEVRGQSSDDLPSKGWCADLHVIRANIDKEGFGKVGYAWQAGKSDGFTRTFNIKTDNSSGTLTADAYFGFNPHPDNSTGTLKYRSTNIDRMICNWAGPGQSHTVVSKVQRQQL</sequence>
<gene>
    <name evidence="2" type="ORF">METZ01_LOCUS459075</name>
</gene>
<protein>
    <submittedName>
        <fullName evidence="2">Uncharacterized protein</fullName>
    </submittedName>
</protein>
<feature type="non-terminal residue" evidence="2">
    <location>
        <position position="124"/>
    </location>
</feature>
<evidence type="ECO:0000313" key="2">
    <source>
        <dbReference type="EMBL" id="SVE06221.1"/>
    </source>
</evidence>